<feature type="region of interest" description="Disordered" evidence="1">
    <location>
        <begin position="105"/>
        <end position="142"/>
    </location>
</feature>
<feature type="compositionally biased region" description="Low complexity" evidence="1">
    <location>
        <begin position="128"/>
        <end position="142"/>
    </location>
</feature>
<dbReference type="Proteomes" id="UP001266305">
    <property type="component" value="Unassembled WGS sequence"/>
</dbReference>
<protein>
    <submittedName>
        <fullName evidence="2">Uncharacterized protein</fullName>
    </submittedName>
</protein>
<proteinExistence type="predicted"/>
<evidence type="ECO:0000313" key="3">
    <source>
        <dbReference type="Proteomes" id="UP001266305"/>
    </source>
</evidence>
<reference evidence="2 3" key="1">
    <citation type="submission" date="2023-05" db="EMBL/GenBank/DDBJ databases">
        <title>B98-5 Cell Line De Novo Hybrid Assembly: An Optical Mapping Approach.</title>
        <authorList>
            <person name="Kananen K."/>
            <person name="Auerbach J.A."/>
            <person name="Kautto E."/>
            <person name="Blachly J.S."/>
        </authorList>
    </citation>
    <scope>NUCLEOTIDE SEQUENCE [LARGE SCALE GENOMIC DNA]</scope>
    <source>
        <strain evidence="2">B95-8</strain>
        <tissue evidence="2">Cell line</tissue>
    </source>
</reference>
<evidence type="ECO:0000313" key="2">
    <source>
        <dbReference type="EMBL" id="KAK2109529.1"/>
    </source>
</evidence>
<evidence type="ECO:0000256" key="1">
    <source>
        <dbReference type="SAM" id="MobiDB-lite"/>
    </source>
</evidence>
<keyword evidence="3" id="KW-1185">Reference proteome</keyword>
<gene>
    <name evidence="2" type="ORF">P7K49_009275</name>
</gene>
<name>A0ABQ9VJI0_SAGOE</name>
<organism evidence="2 3">
    <name type="scientific">Saguinus oedipus</name>
    <name type="common">Cotton-top tamarin</name>
    <name type="synonym">Oedipomidas oedipus</name>
    <dbReference type="NCBI Taxonomy" id="9490"/>
    <lineage>
        <taxon>Eukaryota</taxon>
        <taxon>Metazoa</taxon>
        <taxon>Chordata</taxon>
        <taxon>Craniata</taxon>
        <taxon>Vertebrata</taxon>
        <taxon>Euteleostomi</taxon>
        <taxon>Mammalia</taxon>
        <taxon>Eutheria</taxon>
        <taxon>Euarchontoglires</taxon>
        <taxon>Primates</taxon>
        <taxon>Haplorrhini</taxon>
        <taxon>Platyrrhini</taxon>
        <taxon>Cebidae</taxon>
        <taxon>Callitrichinae</taxon>
        <taxon>Saguinus</taxon>
    </lineage>
</organism>
<accession>A0ABQ9VJI0</accession>
<dbReference type="EMBL" id="JASSZA010000005">
    <property type="protein sequence ID" value="KAK2109529.1"/>
    <property type="molecule type" value="Genomic_DNA"/>
</dbReference>
<comment type="caution">
    <text evidence="2">The sequence shown here is derived from an EMBL/GenBank/DDBJ whole genome shotgun (WGS) entry which is preliminary data.</text>
</comment>
<feature type="compositionally biased region" description="Basic and acidic residues" evidence="1">
    <location>
        <begin position="110"/>
        <end position="124"/>
    </location>
</feature>
<sequence length="142" mass="15650">MCVPAHVHVCLSSQPALPCPPNLPLGNLVTPDTIPVQSNGESSVEKIKRKAFSPNTSFYPSHQGIASCYLDLKVWFTMKIPRTKIPPSKRKSNQLEQIRFSIAAGKAGKMQKEDRAKGLEREEQVLVSSQRNSLYSLSSGVD</sequence>